<name>A0A517W3E9_9PLAN</name>
<dbReference type="EMBL" id="CP037920">
    <property type="protein sequence ID" value="QDT99789.1"/>
    <property type="molecule type" value="Genomic_DNA"/>
</dbReference>
<dbReference type="InterPro" id="IPR010799">
    <property type="entry name" value="MlrC_C"/>
</dbReference>
<feature type="domain" description="Microcystin LR degradation protein MlrC N-terminal" evidence="2">
    <location>
        <begin position="2"/>
        <end position="290"/>
    </location>
</feature>
<proteinExistence type="predicted"/>
<evidence type="ECO:0000313" key="3">
    <source>
        <dbReference type="EMBL" id="QDT99789.1"/>
    </source>
</evidence>
<accession>A0A517W3E9</accession>
<evidence type="ECO:0000313" key="4">
    <source>
        <dbReference type="Proteomes" id="UP000318704"/>
    </source>
</evidence>
<feature type="domain" description="Microcystin LR degradation protein MlrC C-terminal" evidence="1">
    <location>
        <begin position="300"/>
        <end position="478"/>
    </location>
</feature>
<protein>
    <recommendedName>
        <fullName evidence="5">Microcystinase C</fullName>
    </recommendedName>
</protein>
<organism evidence="3 4">
    <name type="scientific">Gimesia aquarii</name>
    <dbReference type="NCBI Taxonomy" id="2527964"/>
    <lineage>
        <taxon>Bacteria</taxon>
        <taxon>Pseudomonadati</taxon>
        <taxon>Planctomycetota</taxon>
        <taxon>Planctomycetia</taxon>
        <taxon>Planctomycetales</taxon>
        <taxon>Planctomycetaceae</taxon>
        <taxon>Gimesia</taxon>
    </lineage>
</organism>
<evidence type="ECO:0000259" key="2">
    <source>
        <dbReference type="Pfam" id="PF07364"/>
    </source>
</evidence>
<gene>
    <name evidence="3" type="ORF">V144x_53020</name>
</gene>
<dbReference type="InterPro" id="IPR009197">
    <property type="entry name" value="MlrC"/>
</dbReference>
<evidence type="ECO:0000259" key="1">
    <source>
        <dbReference type="Pfam" id="PF07171"/>
    </source>
</evidence>
<dbReference type="AlphaFoldDB" id="A0A517W3E9"/>
<dbReference type="PIRSF" id="PIRSF012702">
    <property type="entry name" value="UCP012702"/>
    <property type="match status" value="1"/>
</dbReference>
<dbReference type="RefSeq" id="WP_144989610.1">
    <property type="nucleotide sequence ID" value="NZ_CP037920.1"/>
</dbReference>
<dbReference type="Pfam" id="PF07364">
    <property type="entry name" value="DUF1485"/>
    <property type="match status" value="1"/>
</dbReference>
<dbReference type="InterPro" id="IPR015995">
    <property type="entry name" value="MlrC_N"/>
</dbReference>
<sequence>MRVGIISIQHESNTFIQTATTLNDFKYDVLATGEKIYPIFENAAHELGGFFAGLAETEIEAVPIFVARALPGGTITKETVSTLIHLLDNELSQAGKLDGLLVAPHGAGVSEQERDLDGYWLELLRERVGPEIPIVCTLDAHANLSQKMLDACDSTIVYRSNPHIDQRDRGIEAARLMYRILQDEIKPTQAACFVPVAINIERQHTSSEPCASLYQLADEMLKDANVLTNSIVLGFPYADVHEMGSSFIVVTDNDQIRAQKLADQLGQTLITRREEFQAHLTGIEKALDQAEKMEGPVCFLDMGDNIGGGSPADGTAILHAIHQRRGPTSFACLYDPAAAKQAIDTGVGNTLQALAMGGKTDDQHGAPLIADVTVLSIHDGHFTESQVRHGGKTEYDMGPTAVVQTKFGLTVMLNSHRTPPFSLGQLTSCGIKPADYQILIAKGVQAPLAAYRPVCPNLIRVNTPGVTSADIEQFQYKNRRQPLFPFEQIEQELTS</sequence>
<evidence type="ECO:0008006" key="5">
    <source>
        <dbReference type="Google" id="ProtNLM"/>
    </source>
</evidence>
<dbReference type="Proteomes" id="UP000318704">
    <property type="component" value="Chromosome"/>
</dbReference>
<dbReference type="KEGG" id="gaw:V144x_53020"/>
<dbReference type="Pfam" id="PF07171">
    <property type="entry name" value="MlrC_C"/>
    <property type="match status" value="1"/>
</dbReference>
<reference evidence="3 4" key="1">
    <citation type="submission" date="2019-03" db="EMBL/GenBank/DDBJ databases">
        <title>Deep-cultivation of Planctomycetes and their phenomic and genomic characterization uncovers novel biology.</title>
        <authorList>
            <person name="Wiegand S."/>
            <person name="Jogler M."/>
            <person name="Boedeker C."/>
            <person name="Pinto D."/>
            <person name="Vollmers J."/>
            <person name="Rivas-Marin E."/>
            <person name="Kohn T."/>
            <person name="Peeters S.H."/>
            <person name="Heuer A."/>
            <person name="Rast P."/>
            <person name="Oberbeckmann S."/>
            <person name="Bunk B."/>
            <person name="Jeske O."/>
            <person name="Meyerdierks A."/>
            <person name="Storesund J.E."/>
            <person name="Kallscheuer N."/>
            <person name="Luecker S."/>
            <person name="Lage O.M."/>
            <person name="Pohl T."/>
            <person name="Merkel B.J."/>
            <person name="Hornburger P."/>
            <person name="Mueller R.-W."/>
            <person name="Bruemmer F."/>
            <person name="Labrenz M."/>
            <person name="Spormann A.M."/>
            <person name="Op den Camp H."/>
            <person name="Overmann J."/>
            <person name="Amann R."/>
            <person name="Jetten M.S.M."/>
            <person name="Mascher T."/>
            <person name="Medema M.H."/>
            <person name="Devos D.P."/>
            <person name="Kaster A.-K."/>
            <person name="Ovreas L."/>
            <person name="Rohde M."/>
            <person name="Galperin M.Y."/>
            <person name="Jogler C."/>
        </authorList>
    </citation>
    <scope>NUCLEOTIDE SEQUENCE [LARGE SCALE GENOMIC DNA]</scope>
    <source>
        <strain evidence="3 4">V144</strain>
    </source>
</reference>